<dbReference type="Proteomes" id="UP000316079">
    <property type="component" value="Unassembled WGS sequence"/>
</dbReference>
<evidence type="ECO:0000256" key="1">
    <source>
        <dbReference type="SAM" id="MobiDB-lite"/>
    </source>
</evidence>
<protein>
    <submittedName>
        <fullName evidence="2">Uncharacterized protein</fullName>
    </submittedName>
</protein>
<reference evidence="2 3" key="1">
    <citation type="journal article" date="2019" name="Sci. Data">
        <title>Hybrid genome assembly and annotation of Danionella translucida.</title>
        <authorList>
            <person name="Kadobianskyi M."/>
            <person name="Schulze L."/>
            <person name="Schuelke M."/>
            <person name="Judkewitz B."/>
        </authorList>
    </citation>
    <scope>NUCLEOTIDE SEQUENCE [LARGE SCALE GENOMIC DNA]</scope>
    <source>
        <strain evidence="2 3">Bolton</strain>
    </source>
</reference>
<organism evidence="2 3">
    <name type="scientific">Danionella cerebrum</name>
    <dbReference type="NCBI Taxonomy" id="2873325"/>
    <lineage>
        <taxon>Eukaryota</taxon>
        <taxon>Metazoa</taxon>
        <taxon>Chordata</taxon>
        <taxon>Craniata</taxon>
        <taxon>Vertebrata</taxon>
        <taxon>Euteleostomi</taxon>
        <taxon>Actinopterygii</taxon>
        <taxon>Neopterygii</taxon>
        <taxon>Teleostei</taxon>
        <taxon>Ostariophysi</taxon>
        <taxon>Cypriniformes</taxon>
        <taxon>Danionidae</taxon>
        <taxon>Danioninae</taxon>
        <taxon>Danionella</taxon>
    </lineage>
</organism>
<dbReference type="EMBL" id="SRMA01027296">
    <property type="protein sequence ID" value="TRY56061.1"/>
    <property type="molecule type" value="Genomic_DNA"/>
</dbReference>
<dbReference type="AlphaFoldDB" id="A0A553MSA6"/>
<evidence type="ECO:0000313" key="2">
    <source>
        <dbReference type="EMBL" id="TRY56061.1"/>
    </source>
</evidence>
<feature type="compositionally biased region" description="Basic and acidic residues" evidence="1">
    <location>
        <begin position="209"/>
        <end position="229"/>
    </location>
</feature>
<comment type="caution">
    <text evidence="2">The sequence shown here is derived from an EMBL/GenBank/DDBJ whole genome shotgun (WGS) entry which is preliminary data.</text>
</comment>
<proteinExistence type="predicted"/>
<feature type="region of interest" description="Disordered" evidence="1">
    <location>
        <begin position="263"/>
        <end position="299"/>
    </location>
</feature>
<feature type="region of interest" description="Disordered" evidence="1">
    <location>
        <begin position="471"/>
        <end position="513"/>
    </location>
</feature>
<gene>
    <name evidence="2" type="ORF">DNTS_017906</name>
</gene>
<evidence type="ECO:0000313" key="3">
    <source>
        <dbReference type="Proteomes" id="UP000316079"/>
    </source>
</evidence>
<feature type="compositionally biased region" description="Basic and acidic residues" evidence="1">
    <location>
        <begin position="280"/>
        <end position="295"/>
    </location>
</feature>
<keyword evidence="3" id="KW-1185">Reference proteome</keyword>
<name>A0A553MSA6_9TELE</name>
<dbReference type="OrthoDB" id="10682920at2759"/>
<feature type="region of interest" description="Disordered" evidence="1">
    <location>
        <begin position="209"/>
        <end position="233"/>
    </location>
</feature>
<sequence length="787" mass="86725">MNQENKQKSIGRAAAEEQMNNVVLKTVLETDQSVIQKIPRSVATLPSGQKELQNTCFRGPPAGRVSLPALLERVDVMAELQRRPQFQTHSSACGPSVAGSASLTNCITSSMDQDEGLLQCILGRLRSAAAGSGPVVELAAEQREICSDAKFCICRYKQSQSNSVWRRSSAQALHCRTHRPHPHTTIRRFTRSAAKTQGGIDWKENGMEREMEGQRWRGRRGEEEMETKRGSVNRKKRLDLSPPARLGHKALLLEMQPLPLCLSSRTHPKAGEVAPPRGRSRPEEVSPLHTERAEPGPDTARQVTAYLLRDVDRLAPESVERNQRWRPLGASAAVSRRLYALHTTQTSLETEPRSYNLSLTQKNLSRNVYFAVRKNALKPAESSSVRVLQQLPARIIGLDNNLINPPTTTTTRVSCTSDHFSSPSLALQAPQQNFGLIGAVQTSLDRLLQDQIHCLRSKVIRKPLHLLPVQHQGQHLRAGDNSVPATSPSLPVDTTDDAEAKGVSPSLAPPASSPSRLAVEAAKAFRRAMVSLLGLLPLMPFLTGRGGRGEGRRYTDEMLRRGLGFGDEREGAGTSLGRVTVKWKEGERRVPFILPFDRNFCIALKETTAAREREGDSLTAVPGRLQAVFGEAAPSHRKDVSGIISAPVVEGPSPAIERDKQLLSLYLGNSCRADQVRVLPVHRLQLLAGRNIGQDEAFIRKPEKTQGTTSEDNNVPIGWMSAESTSRQKSLVLSLPSNRRRSLTPIRPITVAMQVDVEFRGSLASSFIPTLKSLEGGIRDWEMRARH</sequence>
<accession>A0A553MSA6</accession>